<feature type="compositionally biased region" description="Basic and acidic residues" evidence="1">
    <location>
        <begin position="15"/>
        <end position="41"/>
    </location>
</feature>
<feature type="region of interest" description="Disordered" evidence="1">
    <location>
        <begin position="1"/>
        <end position="52"/>
    </location>
</feature>
<dbReference type="EMBL" id="KV419407">
    <property type="protein sequence ID" value="KZS93320.1"/>
    <property type="molecule type" value="Genomic_DNA"/>
</dbReference>
<keyword evidence="4" id="KW-1185">Reference proteome</keyword>
<dbReference type="InterPro" id="IPR019446">
    <property type="entry name" value="BMT5-like"/>
</dbReference>
<dbReference type="GO" id="GO:0005737">
    <property type="term" value="C:cytoplasm"/>
    <property type="evidence" value="ECO:0007669"/>
    <property type="project" value="TreeGrafter"/>
</dbReference>
<gene>
    <name evidence="3" type="ORF">SISNIDRAFT_77687</name>
</gene>
<dbReference type="PANTHER" id="PTHR11538">
    <property type="entry name" value="PHENYLALANYL-TRNA SYNTHETASE"/>
    <property type="match status" value="1"/>
</dbReference>
<name>A0A164UKP3_9AGAM</name>
<feature type="domain" description="25S rRNA (uridine-N(3))-methyltransferase BMT5-like" evidence="2">
    <location>
        <begin position="67"/>
        <end position="277"/>
    </location>
</feature>
<proteinExistence type="predicted"/>
<protein>
    <recommendedName>
        <fullName evidence="2">25S rRNA (uridine-N(3))-methyltransferase BMT5-like domain-containing protein</fullName>
    </recommendedName>
</protein>
<evidence type="ECO:0000256" key="1">
    <source>
        <dbReference type="SAM" id="MobiDB-lite"/>
    </source>
</evidence>
<dbReference type="PANTHER" id="PTHR11538:SF26">
    <property type="entry name" value="FERREDOXIN-FOLD ANTICODON-BINDING DOMAIN-CONTAINING PROTEIN 1"/>
    <property type="match status" value="1"/>
</dbReference>
<dbReference type="Proteomes" id="UP000076722">
    <property type="component" value="Unassembled WGS sequence"/>
</dbReference>
<reference evidence="3 4" key="1">
    <citation type="journal article" date="2016" name="Mol. Biol. Evol.">
        <title>Comparative Genomics of Early-Diverging Mushroom-Forming Fungi Provides Insights into the Origins of Lignocellulose Decay Capabilities.</title>
        <authorList>
            <person name="Nagy L.G."/>
            <person name="Riley R."/>
            <person name="Tritt A."/>
            <person name="Adam C."/>
            <person name="Daum C."/>
            <person name="Floudas D."/>
            <person name="Sun H."/>
            <person name="Yadav J.S."/>
            <person name="Pangilinan J."/>
            <person name="Larsson K.H."/>
            <person name="Matsuura K."/>
            <person name="Barry K."/>
            <person name="Labutti K."/>
            <person name="Kuo R."/>
            <person name="Ohm R.A."/>
            <person name="Bhattacharya S.S."/>
            <person name="Shirouzu T."/>
            <person name="Yoshinaga Y."/>
            <person name="Martin F.M."/>
            <person name="Grigoriev I.V."/>
            <person name="Hibbett D.S."/>
        </authorList>
    </citation>
    <scope>NUCLEOTIDE SEQUENCE [LARGE SCALE GENOMIC DNA]</scope>
    <source>
        <strain evidence="3 4">HHB9708</strain>
    </source>
</reference>
<dbReference type="OrthoDB" id="273345at2759"/>
<sequence>MAKAHRSKNTLKSTLEQHKARLGKKKEELERASKQSAEREKQKKKKGKGKAVQRSPIIPFSITDRILLVGEGNFSFARSLFSHPVLRSLPPENVIATAYDSEEICYEKYPDAQEIVEGLRAKGVVVLFDIDATALEKYSVLKGTQWDRIVWNFPHAGKGIADQDRSILSNQVLLLGFLRSVSPFLAPGPPPSIRGRRKKKSDDDSDEEEQESGDEETHTLSTRGTVLVTLRNVPPYTLWDLPKLAKSPPTSHQDNPKYSILRSFQFHRESWPGYAHRMTKGFVEGTGTGADREKLSGKEAGEDRCWEFYLAPSE</sequence>
<evidence type="ECO:0000313" key="3">
    <source>
        <dbReference type="EMBL" id="KZS93320.1"/>
    </source>
</evidence>
<dbReference type="AlphaFoldDB" id="A0A164UKP3"/>
<feature type="compositionally biased region" description="Basic residues" evidence="1">
    <location>
        <begin position="42"/>
        <end position="51"/>
    </location>
</feature>
<dbReference type="GO" id="GO:0070042">
    <property type="term" value="F:rRNA (uridine-N3-)-methyltransferase activity"/>
    <property type="evidence" value="ECO:0007669"/>
    <property type="project" value="InterPro"/>
</dbReference>
<evidence type="ECO:0000313" key="4">
    <source>
        <dbReference type="Proteomes" id="UP000076722"/>
    </source>
</evidence>
<accession>A0A164UKP3</accession>
<dbReference type="STRING" id="1314777.A0A164UKP3"/>
<evidence type="ECO:0000259" key="2">
    <source>
        <dbReference type="Pfam" id="PF10354"/>
    </source>
</evidence>
<dbReference type="Pfam" id="PF10354">
    <property type="entry name" value="BMT5-like"/>
    <property type="match status" value="1"/>
</dbReference>
<feature type="compositionally biased region" description="Acidic residues" evidence="1">
    <location>
        <begin position="203"/>
        <end position="214"/>
    </location>
</feature>
<organism evidence="3 4">
    <name type="scientific">Sistotremastrum niveocremeum HHB9708</name>
    <dbReference type="NCBI Taxonomy" id="1314777"/>
    <lineage>
        <taxon>Eukaryota</taxon>
        <taxon>Fungi</taxon>
        <taxon>Dikarya</taxon>
        <taxon>Basidiomycota</taxon>
        <taxon>Agaricomycotina</taxon>
        <taxon>Agaricomycetes</taxon>
        <taxon>Sistotremastrales</taxon>
        <taxon>Sistotremastraceae</taxon>
        <taxon>Sertulicium</taxon>
        <taxon>Sertulicium niveocremeum</taxon>
    </lineage>
</organism>
<feature type="region of interest" description="Disordered" evidence="1">
    <location>
        <begin position="186"/>
        <end position="223"/>
    </location>
</feature>
<dbReference type="GO" id="GO:0070475">
    <property type="term" value="P:rRNA base methylation"/>
    <property type="evidence" value="ECO:0007669"/>
    <property type="project" value="InterPro"/>
</dbReference>